<gene>
    <name evidence="4" type="ORF">BME96_10740</name>
    <name evidence="5" type="ORF">IC602_16275</name>
</gene>
<keyword evidence="2" id="KW-1133">Transmembrane helix</keyword>
<evidence type="ECO:0000313" key="6">
    <source>
        <dbReference type="Proteomes" id="UP000182945"/>
    </source>
</evidence>
<keyword evidence="7" id="KW-1185">Reference proteome</keyword>
<evidence type="ECO:0000256" key="2">
    <source>
        <dbReference type="SAM" id="Phobius"/>
    </source>
</evidence>
<dbReference type="Gene3D" id="1.25.60.10">
    <property type="entry name" value="MgtE N-terminal domain-like"/>
    <property type="match status" value="1"/>
</dbReference>
<dbReference type="InterPro" id="IPR006668">
    <property type="entry name" value="Mg_transptr_MgtE_intracell_dom"/>
</dbReference>
<dbReference type="EMBL" id="CP017962">
    <property type="protein sequence ID" value="APC48630.1"/>
    <property type="molecule type" value="Genomic_DNA"/>
</dbReference>
<organism evidence="4 6">
    <name type="scientific">Virgibacillus halodenitrificans</name>
    <name type="common">Bacillus halodenitrificans</name>
    <dbReference type="NCBI Taxonomy" id="1482"/>
    <lineage>
        <taxon>Bacteria</taxon>
        <taxon>Bacillati</taxon>
        <taxon>Bacillota</taxon>
        <taxon>Bacilli</taxon>
        <taxon>Bacillales</taxon>
        <taxon>Bacillaceae</taxon>
        <taxon>Virgibacillus</taxon>
    </lineage>
</organism>
<feature type="region of interest" description="Disordered" evidence="1">
    <location>
        <begin position="63"/>
        <end position="83"/>
    </location>
</feature>
<dbReference type="EMBL" id="JACWEZ010000014">
    <property type="protein sequence ID" value="MBD1224167.1"/>
    <property type="molecule type" value="Genomic_DNA"/>
</dbReference>
<keyword evidence="2" id="KW-0812">Transmembrane</keyword>
<dbReference type="InterPro" id="IPR038076">
    <property type="entry name" value="MgtE_N_sf"/>
</dbReference>
<evidence type="ECO:0000259" key="3">
    <source>
        <dbReference type="Pfam" id="PF03448"/>
    </source>
</evidence>
<feature type="compositionally biased region" description="Basic and acidic residues" evidence="1">
    <location>
        <begin position="66"/>
        <end position="76"/>
    </location>
</feature>
<dbReference type="Pfam" id="PF03448">
    <property type="entry name" value="MgtE_N"/>
    <property type="match status" value="1"/>
</dbReference>
<name>A0AAC9J0I7_VIRHA</name>
<evidence type="ECO:0000313" key="7">
    <source>
        <dbReference type="Proteomes" id="UP000621631"/>
    </source>
</evidence>
<sequence>MSKQNKTDKKKLNPIIWFIFAVIVPLVVIITITVVILSMAGVNVIDWTKDKLAHIPGASTLVSSNEDEKKQVDTDKSQSQVTQREKEIKELNQQVDDLKTINNRLEQKIVKLEKNTSNPSMEEDSKESTMVETMSQSFKGMDRQQAALILTDLEIDTAVSLLKELSNKVRGEILGEMEPAKAAELTQKLINDNS</sequence>
<evidence type="ECO:0000313" key="5">
    <source>
        <dbReference type="EMBL" id="MBD1224167.1"/>
    </source>
</evidence>
<evidence type="ECO:0000256" key="1">
    <source>
        <dbReference type="SAM" id="MobiDB-lite"/>
    </source>
</evidence>
<dbReference type="AlphaFoldDB" id="A0AAC9J0I7"/>
<evidence type="ECO:0000313" key="4">
    <source>
        <dbReference type="EMBL" id="APC48630.1"/>
    </source>
</evidence>
<protein>
    <recommendedName>
        <fullName evidence="3">Magnesium transporter MgtE intracellular domain-containing protein</fullName>
    </recommendedName>
</protein>
<dbReference type="Proteomes" id="UP000182945">
    <property type="component" value="Chromosome"/>
</dbReference>
<dbReference type="GeneID" id="71514872"/>
<feature type="domain" description="Magnesium transporter MgtE intracellular" evidence="3">
    <location>
        <begin position="134"/>
        <end position="187"/>
    </location>
</feature>
<keyword evidence="2" id="KW-0472">Membrane</keyword>
<dbReference type="KEGG" id="vhl:BME96_10740"/>
<dbReference type="RefSeq" id="WP_060680122.1">
    <property type="nucleotide sequence ID" value="NZ_CP017962.1"/>
</dbReference>
<accession>A0AAC9J0I7</accession>
<proteinExistence type="predicted"/>
<reference evidence="5 7" key="2">
    <citation type="submission" date="2020-09" db="EMBL/GenBank/DDBJ databases">
        <title>Draft Genome Sequences of Oil-Oxidizing Bacteria Halomonas titanicae, Marinobacter lutaoensis, and Virgibacillus halodenitrificans Isolated from Highly Saline Environments.</title>
        <authorList>
            <person name="Grouzdev D.S."/>
            <person name="Sokolova D.S."/>
            <person name="Semenova E.M."/>
            <person name="Borzenkov I.A."/>
            <person name="Bidzhieva S.K."/>
            <person name="Poltaraus A.B."/>
            <person name="Nazina T.N."/>
        </authorList>
    </citation>
    <scope>NUCLEOTIDE SEQUENCE [LARGE SCALE GENOMIC DNA]</scope>
    <source>
        <strain evidence="5 7">VKM B-3472D</strain>
    </source>
</reference>
<dbReference type="Proteomes" id="UP000621631">
    <property type="component" value="Unassembled WGS sequence"/>
</dbReference>
<dbReference type="SUPFAM" id="SSF158791">
    <property type="entry name" value="MgtE N-terminal domain-like"/>
    <property type="match status" value="1"/>
</dbReference>
<feature type="transmembrane region" description="Helical" evidence="2">
    <location>
        <begin position="15"/>
        <end position="42"/>
    </location>
</feature>
<reference evidence="4 6" key="1">
    <citation type="submission" date="2016-11" db="EMBL/GenBank/DDBJ databases">
        <title>Complete genome sequencing of Virgibacillus halodenitrificans PDB-F2.</title>
        <authorList>
            <person name="Sun Z."/>
            <person name="Zhou Y."/>
            <person name="Li H."/>
        </authorList>
    </citation>
    <scope>NUCLEOTIDE SEQUENCE [LARGE SCALE GENOMIC DNA]</scope>
    <source>
        <strain evidence="4 6">PDB-F2</strain>
    </source>
</reference>